<dbReference type="InterPro" id="IPR050695">
    <property type="entry name" value="N-acetylmuramoyl_amidase_3"/>
</dbReference>
<name>A0A099I2C4_CLOIN</name>
<dbReference type="GO" id="GO:0009253">
    <property type="term" value="P:peptidoglycan catabolic process"/>
    <property type="evidence" value="ECO:0007669"/>
    <property type="project" value="InterPro"/>
</dbReference>
<keyword evidence="1" id="KW-0378">Hydrolase</keyword>
<dbReference type="Pfam" id="PF01520">
    <property type="entry name" value="Amidase_3"/>
    <property type="match status" value="1"/>
</dbReference>
<dbReference type="RefSeq" id="WP_044907291.1">
    <property type="nucleotide sequence ID" value="NZ_JQIF01000097.1"/>
</dbReference>
<reference evidence="4 5" key="1">
    <citation type="submission" date="2014-08" db="EMBL/GenBank/DDBJ databases">
        <title>Clostridium innocuum, an unnegligible vancomycin-resistant pathogen causing extra-intestinal infections.</title>
        <authorList>
            <person name="Feng Y."/>
            <person name="Chiu C.-H."/>
        </authorList>
    </citation>
    <scope>NUCLEOTIDE SEQUENCE [LARGE SCALE GENOMIC DNA]</scope>
    <source>
        <strain evidence="4 5">AN88</strain>
    </source>
</reference>
<dbReference type="PANTHER" id="PTHR30404">
    <property type="entry name" value="N-ACETYLMURAMOYL-L-ALANINE AMIDASE"/>
    <property type="match status" value="1"/>
</dbReference>
<dbReference type="AlphaFoldDB" id="A0A099I2C4"/>
<dbReference type="SMART" id="SM00646">
    <property type="entry name" value="Ami_3"/>
    <property type="match status" value="1"/>
</dbReference>
<sequence>MRNIRRWGRLLMLCLAIDSLSAAAQKTYAWLTDTSTGSPLQVEAASYTTGDVIVLDAGHGGYDTGSISYDGVYEKDITLAITQKIGEQLEKAGYTVVYTRTSDEVIWSNDNRDDLRTRVAIGEEAGADYYISIHTNASEYGDGASGFEAYIDYENDTITAMAQSIEQKLMQLGYTQNRGLKSTQDSSLYVIDSNPVPAMLLELGFITDSADAAYMCSEEGQNALAQSIAQGILEQL</sequence>
<gene>
    <name evidence="4" type="ORF">CIAN88_18445</name>
</gene>
<dbReference type="Proteomes" id="UP000030008">
    <property type="component" value="Unassembled WGS sequence"/>
</dbReference>
<dbReference type="PANTHER" id="PTHR30404:SF0">
    <property type="entry name" value="N-ACETYLMURAMOYL-L-ALANINE AMIDASE AMIC"/>
    <property type="match status" value="1"/>
</dbReference>
<dbReference type="CDD" id="cd02696">
    <property type="entry name" value="MurNAc-LAA"/>
    <property type="match status" value="1"/>
</dbReference>
<feature type="signal peptide" evidence="2">
    <location>
        <begin position="1"/>
        <end position="24"/>
    </location>
</feature>
<feature type="domain" description="MurNAc-LAA" evidence="3">
    <location>
        <begin position="119"/>
        <end position="233"/>
    </location>
</feature>
<accession>A0A099I2C4</accession>
<protein>
    <submittedName>
        <fullName evidence="4">N-acetylmuramoyl-L-alanine amidase</fullName>
    </submittedName>
</protein>
<feature type="chain" id="PRO_5038835705" evidence="2">
    <location>
        <begin position="25"/>
        <end position="236"/>
    </location>
</feature>
<keyword evidence="2" id="KW-0732">Signal</keyword>
<evidence type="ECO:0000259" key="3">
    <source>
        <dbReference type="SMART" id="SM00646"/>
    </source>
</evidence>
<dbReference type="EMBL" id="JQIF01000097">
    <property type="protein sequence ID" value="KGJ51741.1"/>
    <property type="molecule type" value="Genomic_DNA"/>
</dbReference>
<evidence type="ECO:0000256" key="2">
    <source>
        <dbReference type="SAM" id="SignalP"/>
    </source>
</evidence>
<dbReference type="InterPro" id="IPR002508">
    <property type="entry name" value="MurNAc-LAA_cat"/>
</dbReference>
<evidence type="ECO:0000256" key="1">
    <source>
        <dbReference type="ARBA" id="ARBA00022801"/>
    </source>
</evidence>
<proteinExistence type="predicted"/>
<evidence type="ECO:0000313" key="5">
    <source>
        <dbReference type="Proteomes" id="UP000030008"/>
    </source>
</evidence>
<comment type="caution">
    <text evidence="4">The sequence shown here is derived from an EMBL/GenBank/DDBJ whole genome shotgun (WGS) entry which is preliminary data.</text>
</comment>
<dbReference type="Gene3D" id="3.40.630.40">
    <property type="entry name" value="Zn-dependent exopeptidases"/>
    <property type="match status" value="1"/>
</dbReference>
<evidence type="ECO:0000313" key="4">
    <source>
        <dbReference type="EMBL" id="KGJ51741.1"/>
    </source>
</evidence>
<dbReference type="GO" id="GO:0008745">
    <property type="term" value="F:N-acetylmuramoyl-L-alanine amidase activity"/>
    <property type="evidence" value="ECO:0007669"/>
    <property type="project" value="InterPro"/>
</dbReference>
<dbReference type="GO" id="GO:0030288">
    <property type="term" value="C:outer membrane-bounded periplasmic space"/>
    <property type="evidence" value="ECO:0007669"/>
    <property type="project" value="TreeGrafter"/>
</dbReference>
<dbReference type="SUPFAM" id="SSF53187">
    <property type="entry name" value="Zn-dependent exopeptidases"/>
    <property type="match status" value="1"/>
</dbReference>
<organism evidence="4 5">
    <name type="scientific">Clostridium innocuum</name>
    <dbReference type="NCBI Taxonomy" id="1522"/>
    <lineage>
        <taxon>Bacteria</taxon>
        <taxon>Bacillati</taxon>
        <taxon>Bacillota</taxon>
        <taxon>Clostridia</taxon>
        <taxon>Eubacteriales</taxon>
        <taxon>Clostridiaceae</taxon>
        <taxon>Clostridium</taxon>
    </lineage>
</organism>